<keyword evidence="1" id="KW-0378">Hydrolase</keyword>
<evidence type="ECO:0000313" key="1">
    <source>
        <dbReference type="EMBL" id="MCY1719041.1"/>
    </source>
</evidence>
<protein>
    <submittedName>
        <fullName evidence="1">Membrane dipeptidase</fullName>
        <ecNumber evidence="1">3.4.13.-</ecNumber>
    </submittedName>
</protein>
<dbReference type="AlphaFoldDB" id="A0A9X3J539"/>
<dbReference type="InterPro" id="IPR032466">
    <property type="entry name" value="Metal_Hydrolase"/>
</dbReference>
<dbReference type="EMBL" id="JAPOHD010000005">
    <property type="protein sequence ID" value="MCY1719041.1"/>
    <property type="molecule type" value="Genomic_DNA"/>
</dbReference>
<accession>A0A9X3J539</accession>
<keyword evidence="1" id="KW-0224">Dipeptidase</keyword>
<reference evidence="1" key="1">
    <citation type="submission" date="2022-11" db="EMBL/GenBank/DDBJ databases">
        <title>Marilongibacter aestuarii gen. nov., sp. nov., isolated from tidal flat sediment.</title>
        <authorList>
            <person name="Jiayan W."/>
        </authorList>
    </citation>
    <scope>NUCLEOTIDE SEQUENCE</scope>
    <source>
        <strain evidence="1">Z1-6</strain>
    </source>
</reference>
<dbReference type="Gene3D" id="3.20.20.140">
    <property type="entry name" value="Metal-dependent hydrolases"/>
    <property type="match status" value="1"/>
</dbReference>
<dbReference type="EC" id="3.4.13.-" evidence="1"/>
<sequence length="480" mass="55107">MKTKFIDLHVHPAMKPLGKSFNSNPGLNHPKKNRTNSIWFQDPPTLSDKIFNILLSLTKFRQSDFTSLAKGGAHIVFVSLCGLEKGFVMKKDKTGLLRDLPANFVAGIGKKRIDYIQKMTDYFTDLQQEYDFYNQLNGTVFRIKKQNYRYKIISSFNEIKEETDKRLKTIYVILTIEGTHVFNAGLKLMDKNVDAAEVMANIDNVKRWKHRLFFIGLTHHFDNEMVGHAPSLSGIVTKLCDQTTGMYRKGFTKLGKKVLKKLLDNSNGQRVLIDMKHLSTEARKELYSILDTEYANETIPLIVSHAAVNGWPALPDGLEKREPGEGLFQQKEINFYDDELVRIAKSGGLFGIQFDERRLGSDKEIKKSRGSWSRRKMLFKQSKLVWNQIQHIAEVLNSNGEYAWGIQCIGSDYDGIVNSLNGFWTAEEMPLFDSYLEKHAYNYLKSSEAKKLSAQNKVEAGELIEHFMHKNAYTFLEKNF</sequence>
<keyword evidence="2" id="KW-1185">Reference proteome</keyword>
<dbReference type="Proteomes" id="UP001145087">
    <property type="component" value="Unassembled WGS sequence"/>
</dbReference>
<name>A0A9X3J539_9BACT</name>
<dbReference type="GO" id="GO:0016805">
    <property type="term" value="F:dipeptidase activity"/>
    <property type="evidence" value="ECO:0007669"/>
    <property type="project" value="UniProtKB-KW"/>
</dbReference>
<comment type="caution">
    <text evidence="1">The sequence shown here is derived from an EMBL/GenBank/DDBJ whole genome shotgun (WGS) entry which is preliminary data.</text>
</comment>
<dbReference type="RefSeq" id="WP_343331378.1">
    <property type="nucleotide sequence ID" value="NZ_JAPOHD010000005.1"/>
</dbReference>
<gene>
    <name evidence="1" type="ORF">OU798_01720</name>
</gene>
<dbReference type="SUPFAM" id="SSF51556">
    <property type="entry name" value="Metallo-dependent hydrolases"/>
    <property type="match status" value="1"/>
</dbReference>
<evidence type="ECO:0000313" key="2">
    <source>
        <dbReference type="Proteomes" id="UP001145087"/>
    </source>
</evidence>
<keyword evidence="1" id="KW-0645">Protease</keyword>
<organism evidence="1 2">
    <name type="scientific">Draconibacterium aestuarii</name>
    <dbReference type="NCBI Taxonomy" id="2998507"/>
    <lineage>
        <taxon>Bacteria</taxon>
        <taxon>Pseudomonadati</taxon>
        <taxon>Bacteroidota</taxon>
        <taxon>Bacteroidia</taxon>
        <taxon>Marinilabiliales</taxon>
        <taxon>Prolixibacteraceae</taxon>
        <taxon>Draconibacterium</taxon>
    </lineage>
</organism>
<proteinExistence type="predicted"/>